<organism evidence="7 8">
    <name type="scientific">Hydrocarboniphaga daqingensis</name>
    <dbReference type="NCBI Taxonomy" id="490188"/>
    <lineage>
        <taxon>Bacteria</taxon>
        <taxon>Pseudomonadati</taxon>
        <taxon>Pseudomonadota</taxon>
        <taxon>Gammaproteobacteria</taxon>
        <taxon>Nevskiales</taxon>
        <taxon>Nevskiaceae</taxon>
        <taxon>Hydrocarboniphaga</taxon>
    </lineage>
</organism>
<keyword evidence="8" id="KW-1185">Reference proteome</keyword>
<dbReference type="InterPro" id="IPR041735">
    <property type="entry name" value="4OHPhenylPyrv_dOase_C"/>
</dbReference>
<gene>
    <name evidence="7" type="ORF">SAMN04488068_1525</name>
</gene>
<keyword evidence="2 5" id="KW-0479">Metal-binding</keyword>
<dbReference type="OrthoDB" id="9780241at2"/>
<protein>
    <submittedName>
        <fullName evidence="7">4-hydroxyphenylpyruvate dioxygenase</fullName>
    </submittedName>
</protein>
<dbReference type="STRING" id="490188.SAMN04488068_1525"/>
<evidence type="ECO:0000259" key="6">
    <source>
        <dbReference type="PROSITE" id="PS51819"/>
    </source>
</evidence>
<dbReference type="Pfam" id="PF00903">
    <property type="entry name" value="Glyoxalase"/>
    <property type="match status" value="1"/>
</dbReference>
<evidence type="ECO:0000256" key="4">
    <source>
        <dbReference type="ARBA" id="ARBA00023004"/>
    </source>
</evidence>
<dbReference type="CDD" id="cd07250">
    <property type="entry name" value="HPPD_C_like"/>
    <property type="match status" value="1"/>
</dbReference>
<dbReference type="GO" id="GO:0046872">
    <property type="term" value="F:metal ion binding"/>
    <property type="evidence" value="ECO:0007669"/>
    <property type="project" value="UniProtKB-KW"/>
</dbReference>
<evidence type="ECO:0000256" key="3">
    <source>
        <dbReference type="ARBA" id="ARBA00022737"/>
    </source>
</evidence>
<keyword evidence="4 5" id="KW-0408">Iron</keyword>
<dbReference type="InterPro" id="IPR005956">
    <property type="entry name" value="4OHPhenylPyrv_dOase"/>
</dbReference>
<accession>A0A1M5MXQ8</accession>
<dbReference type="PIRSF" id="PIRSF009283">
    <property type="entry name" value="HPP_dOase"/>
    <property type="match status" value="1"/>
</dbReference>
<evidence type="ECO:0000256" key="5">
    <source>
        <dbReference type="PIRSR" id="PIRSR009283-1"/>
    </source>
</evidence>
<dbReference type="EMBL" id="FQWZ01000003">
    <property type="protein sequence ID" value="SHG82061.1"/>
    <property type="molecule type" value="Genomic_DNA"/>
</dbReference>
<dbReference type="PANTHER" id="PTHR11959">
    <property type="entry name" value="4-HYDROXYPHENYLPYRUVATE DIOXYGENASE"/>
    <property type="match status" value="1"/>
</dbReference>
<keyword evidence="7" id="KW-0670">Pyruvate</keyword>
<name>A0A1M5MXQ8_9GAMM</name>
<dbReference type="GO" id="GO:0003868">
    <property type="term" value="F:4-hydroxyphenylpyruvate dioxygenase activity"/>
    <property type="evidence" value="ECO:0007669"/>
    <property type="project" value="InterPro"/>
</dbReference>
<dbReference type="InterPro" id="IPR041736">
    <property type="entry name" value="4OHPhenylPyrv_dOase_N"/>
</dbReference>
<dbReference type="NCBIfam" id="TIGR01263">
    <property type="entry name" value="4HPPD"/>
    <property type="match status" value="1"/>
</dbReference>
<comment type="similarity">
    <text evidence="1">Belongs to the 4HPPD family.</text>
</comment>
<dbReference type="Proteomes" id="UP000199758">
    <property type="component" value="Unassembled WGS sequence"/>
</dbReference>
<dbReference type="SUPFAM" id="SSF54593">
    <property type="entry name" value="Glyoxalase/Bleomycin resistance protein/Dihydroxybiphenyl dioxygenase"/>
    <property type="match status" value="1"/>
</dbReference>
<dbReference type="Pfam" id="PF14696">
    <property type="entry name" value="Glyoxalase_5"/>
    <property type="match status" value="1"/>
</dbReference>
<evidence type="ECO:0000313" key="8">
    <source>
        <dbReference type="Proteomes" id="UP000199758"/>
    </source>
</evidence>
<dbReference type="AlphaFoldDB" id="A0A1M5MXQ8"/>
<dbReference type="InterPro" id="IPR037523">
    <property type="entry name" value="VOC_core"/>
</dbReference>
<evidence type="ECO:0000313" key="7">
    <source>
        <dbReference type="EMBL" id="SHG82061.1"/>
    </source>
</evidence>
<sequence>MTQQIANPLGTDGFEFVEFTAPDADSLAPLFASLGFTRVAEHRSKRVSLYRQGGINFILNGEPASHAAGFARHHGPSACAMAFRVNDARHAFEQALQRGATAIDGPVGPMELRIPAIEGIGGAPLYLVDRYGQGEGELSIYDVDFRYLPGVDRHPHGVGLTQIDHLTHNVERGRMQHWADFYQRLFNFREIRHFDIEGQHTGLTSKAMTGPCGKLRIPINESADDRSQIAEYLQAYRGEGIQHIALATDDICATVDRLRANGVPFLAPPPDTYYEAVDERLPGHGEDIAALRQRALLIDGAGPGRLLLQIFTETQIGPIFFEIIQRKGDEGFGEGNFKALFESMERDQIRRGALAA</sequence>
<evidence type="ECO:0000256" key="1">
    <source>
        <dbReference type="ARBA" id="ARBA00005877"/>
    </source>
</evidence>
<dbReference type="Gene3D" id="3.10.180.10">
    <property type="entry name" value="2,3-Dihydroxybiphenyl 1,2-Dioxygenase, domain 1"/>
    <property type="match status" value="2"/>
</dbReference>
<dbReference type="RefSeq" id="WP_072896174.1">
    <property type="nucleotide sequence ID" value="NZ_FQWZ01000003.1"/>
</dbReference>
<keyword evidence="7" id="KW-0560">Oxidoreductase</keyword>
<dbReference type="InterPro" id="IPR029068">
    <property type="entry name" value="Glyas_Bleomycin-R_OHBP_Dase"/>
</dbReference>
<dbReference type="PANTHER" id="PTHR11959:SF1">
    <property type="entry name" value="4-HYDROXYPHENYLPYRUVATE DIOXYGENASE"/>
    <property type="match status" value="1"/>
</dbReference>
<feature type="domain" description="VOC" evidence="6">
    <location>
        <begin position="13"/>
        <end position="130"/>
    </location>
</feature>
<feature type="binding site" evidence="5">
    <location>
        <position position="243"/>
    </location>
    <ligand>
        <name>Fe cation</name>
        <dbReference type="ChEBI" id="CHEBI:24875"/>
    </ligand>
</feature>
<keyword evidence="3" id="KW-0677">Repeat</keyword>
<dbReference type="PROSITE" id="PS51819">
    <property type="entry name" value="VOC"/>
    <property type="match status" value="2"/>
</dbReference>
<dbReference type="GO" id="GO:0006572">
    <property type="term" value="P:L-tyrosine catabolic process"/>
    <property type="evidence" value="ECO:0007669"/>
    <property type="project" value="TreeGrafter"/>
</dbReference>
<dbReference type="InterPro" id="IPR004360">
    <property type="entry name" value="Glyas_Fos-R_dOase_dom"/>
</dbReference>
<dbReference type="CDD" id="cd08342">
    <property type="entry name" value="HPPD_N_like"/>
    <property type="match status" value="1"/>
</dbReference>
<reference evidence="7 8" key="1">
    <citation type="submission" date="2016-11" db="EMBL/GenBank/DDBJ databases">
        <authorList>
            <person name="Jaros S."/>
            <person name="Januszkiewicz K."/>
            <person name="Wedrychowicz H."/>
        </authorList>
    </citation>
    <scope>NUCLEOTIDE SEQUENCE [LARGE SCALE GENOMIC DNA]</scope>
    <source>
        <strain evidence="7 8">CGMCC 1.7049</strain>
    </source>
</reference>
<feature type="domain" description="VOC" evidence="6">
    <location>
        <begin position="162"/>
        <end position="313"/>
    </location>
</feature>
<dbReference type="FunFam" id="3.10.180.10:FF:000007">
    <property type="entry name" value="4-hydroxyphenylpyruvate dioxygenase"/>
    <property type="match status" value="1"/>
</dbReference>
<feature type="binding site" evidence="5">
    <location>
        <position position="322"/>
    </location>
    <ligand>
        <name>Fe cation</name>
        <dbReference type="ChEBI" id="CHEBI:24875"/>
    </ligand>
</feature>
<evidence type="ECO:0000256" key="2">
    <source>
        <dbReference type="ARBA" id="ARBA00022723"/>
    </source>
</evidence>
<proteinExistence type="inferred from homology"/>
<feature type="binding site" evidence="5">
    <location>
        <position position="165"/>
    </location>
    <ligand>
        <name>Fe cation</name>
        <dbReference type="ChEBI" id="CHEBI:24875"/>
    </ligand>
</feature>
<keyword evidence="7" id="KW-0223">Dioxygenase</keyword>
<comment type="cofactor">
    <cofactor evidence="5">
        <name>Fe cation</name>
        <dbReference type="ChEBI" id="CHEBI:24875"/>
    </cofactor>
    <text evidence="5">Binds 1 Fe cation per subunit.</text>
</comment>